<sequence>MGNTRSSITSEDGAQRPRESAGKPSSGSSVLSSLISHRSDAELPSTPNQSSNWKPGESGLNFEVKVLPRRRDLLAGRRHSGLAIPNPMAIRQPFARRLANFDLRKEIKLNFSRGHEKKASEDYCGR</sequence>
<evidence type="ECO:0000313" key="2">
    <source>
        <dbReference type="EMBL" id="KAK6543423.1"/>
    </source>
</evidence>
<dbReference type="Proteomes" id="UP001365542">
    <property type="component" value="Unassembled WGS sequence"/>
</dbReference>
<name>A0AAV9XUI0_9PEZI</name>
<protein>
    <submittedName>
        <fullName evidence="2">Uncharacterized protein</fullName>
    </submittedName>
</protein>
<feature type="compositionally biased region" description="Low complexity" evidence="1">
    <location>
        <begin position="22"/>
        <end position="36"/>
    </location>
</feature>
<keyword evidence="3" id="KW-1185">Reference proteome</keyword>
<dbReference type="AlphaFoldDB" id="A0AAV9XUI0"/>
<comment type="caution">
    <text evidence="2">The sequence shown here is derived from an EMBL/GenBank/DDBJ whole genome shotgun (WGS) entry which is preliminary data.</text>
</comment>
<gene>
    <name evidence="2" type="ORF">TWF694_000170</name>
</gene>
<proteinExistence type="predicted"/>
<reference evidence="2 3" key="1">
    <citation type="submission" date="2019-10" db="EMBL/GenBank/DDBJ databases">
        <authorList>
            <person name="Palmer J.M."/>
        </authorList>
    </citation>
    <scope>NUCLEOTIDE SEQUENCE [LARGE SCALE GENOMIC DNA]</scope>
    <source>
        <strain evidence="2 3">TWF694</strain>
    </source>
</reference>
<organism evidence="2 3">
    <name type="scientific">Orbilia ellipsospora</name>
    <dbReference type="NCBI Taxonomy" id="2528407"/>
    <lineage>
        <taxon>Eukaryota</taxon>
        <taxon>Fungi</taxon>
        <taxon>Dikarya</taxon>
        <taxon>Ascomycota</taxon>
        <taxon>Pezizomycotina</taxon>
        <taxon>Orbiliomycetes</taxon>
        <taxon>Orbiliales</taxon>
        <taxon>Orbiliaceae</taxon>
        <taxon>Orbilia</taxon>
    </lineage>
</organism>
<evidence type="ECO:0000256" key="1">
    <source>
        <dbReference type="SAM" id="MobiDB-lite"/>
    </source>
</evidence>
<feature type="compositionally biased region" description="Polar residues" evidence="1">
    <location>
        <begin position="1"/>
        <end position="12"/>
    </location>
</feature>
<evidence type="ECO:0000313" key="3">
    <source>
        <dbReference type="Proteomes" id="UP001365542"/>
    </source>
</evidence>
<accession>A0AAV9XUI0</accession>
<feature type="region of interest" description="Disordered" evidence="1">
    <location>
        <begin position="1"/>
        <end position="60"/>
    </location>
</feature>
<dbReference type="EMBL" id="JAVHJO010000001">
    <property type="protein sequence ID" value="KAK6543423.1"/>
    <property type="molecule type" value="Genomic_DNA"/>
</dbReference>